<dbReference type="GO" id="GO:0016616">
    <property type="term" value="F:oxidoreductase activity, acting on the CH-OH group of donors, NAD or NADP as acceptor"/>
    <property type="evidence" value="ECO:0007669"/>
    <property type="project" value="TreeGrafter"/>
</dbReference>
<dbReference type="Pfam" id="PF01370">
    <property type="entry name" value="Epimerase"/>
    <property type="match status" value="1"/>
</dbReference>
<dbReference type="AlphaFoldDB" id="A0AAN6DTI9"/>
<proteinExistence type="inferred from homology"/>
<dbReference type="InterPro" id="IPR036291">
    <property type="entry name" value="NAD(P)-bd_dom_sf"/>
</dbReference>
<evidence type="ECO:0000256" key="2">
    <source>
        <dbReference type="ARBA" id="ARBA00023445"/>
    </source>
</evidence>
<dbReference type="InterPro" id="IPR001509">
    <property type="entry name" value="Epimerase_deHydtase"/>
</dbReference>
<evidence type="ECO:0000313" key="5">
    <source>
        <dbReference type="Proteomes" id="UP001203852"/>
    </source>
</evidence>
<dbReference type="PANTHER" id="PTHR10366">
    <property type="entry name" value="NAD DEPENDENT EPIMERASE/DEHYDRATASE"/>
    <property type="match status" value="1"/>
</dbReference>
<dbReference type="SUPFAM" id="SSF51735">
    <property type="entry name" value="NAD(P)-binding Rossmann-fold domains"/>
    <property type="match status" value="1"/>
</dbReference>
<comment type="caution">
    <text evidence="4">The sequence shown here is derived from an EMBL/GenBank/DDBJ whole genome shotgun (WGS) entry which is preliminary data.</text>
</comment>
<keyword evidence="5" id="KW-1185">Reference proteome</keyword>
<gene>
    <name evidence="4" type="ORF">EDD36DRAFT_286270</name>
</gene>
<feature type="domain" description="NAD-dependent epimerase/dehydratase" evidence="3">
    <location>
        <begin position="14"/>
        <end position="258"/>
    </location>
</feature>
<accession>A0AAN6DTI9</accession>
<dbReference type="EMBL" id="MU404356">
    <property type="protein sequence ID" value="KAI1611352.1"/>
    <property type="molecule type" value="Genomic_DNA"/>
</dbReference>
<organism evidence="4 5">
    <name type="scientific">Exophiala viscosa</name>
    <dbReference type="NCBI Taxonomy" id="2486360"/>
    <lineage>
        <taxon>Eukaryota</taxon>
        <taxon>Fungi</taxon>
        <taxon>Dikarya</taxon>
        <taxon>Ascomycota</taxon>
        <taxon>Pezizomycotina</taxon>
        <taxon>Eurotiomycetes</taxon>
        <taxon>Chaetothyriomycetidae</taxon>
        <taxon>Chaetothyriales</taxon>
        <taxon>Herpotrichiellaceae</taxon>
        <taxon>Exophiala</taxon>
    </lineage>
</organism>
<dbReference type="InterPro" id="IPR050425">
    <property type="entry name" value="NAD(P)_dehydrat-like"/>
</dbReference>
<evidence type="ECO:0000256" key="1">
    <source>
        <dbReference type="ARBA" id="ARBA00023002"/>
    </source>
</evidence>
<comment type="similarity">
    <text evidence="2">Belongs to the NAD(P)-dependent epimerase/dehydratase family. Dihydroflavonol-4-reductase subfamily.</text>
</comment>
<reference evidence="4" key="1">
    <citation type="journal article" date="2022" name="bioRxiv">
        <title>Deciphering the potential niche of two novel black yeast fungi from a biological soil crust based on their genomes, phenotypes, and melanin regulation.</title>
        <authorList>
            <consortium name="DOE Joint Genome Institute"/>
            <person name="Carr E.C."/>
            <person name="Barton Q."/>
            <person name="Grambo S."/>
            <person name="Sullivan M."/>
            <person name="Renfro C.M."/>
            <person name="Kuo A."/>
            <person name="Pangilinan J."/>
            <person name="Lipzen A."/>
            <person name="Keymanesh K."/>
            <person name="Savage E."/>
            <person name="Barry K."/>
            <person name="Grigoriev I.V."/>
            <person name="Riekhof W.R."/>
            <person name="Harris S.S."/>
        </authorList>
    </citation>
    <scope>NUCLEOTIDE SEQUENCE</scope>
    <source>
        <strain evidence="4">JF 03-4F</strain>
    </source>
</reference>
<evidence type="ECO:0000259" key="3">
    <source>
        <dbReference type="Pfam" id="PF01370"/>
    </source>
</evidence>
<keyword evidence="1" id="KW-0560">Oxidoreductase</keyword>
<protein>
    <recommendedName>
        <fullName evidence="3">NAD-dependent epimerase/dehydratase domain-containing protein</fullName>
    </recommendedName>
</protein>
<name>A0AAN6DTI9_9EURO</name>
<evidence type="ECO:0000313" key="4">
    <source>
        <dbReference type="EMBL" id="KAI1611352.1"/>
    </source>
</evidence>
<dbReference type="FunFam" id="3.40.50.720:FF:000426">
    <property type="entry name" value="Aldehyde reductase 2"/>
    <property type="match status" value="1"/>
</dbReference>
<dbReference type="PANTHER" id="PTHR10366:SF562">
    <property type="entry name" value="ALDEHYDE REDUCTASE II (AFU_ORTHOLOGUE AFUA_1G11360)"/>
    <property type="match status" value="1"/>
</dbReference>
<dbReference type="Proteomes" id="UP001203852">
    <property type="component" value="Unassembled WGS sequence"/>
</dbReference>
<dbReference type="Gene3D" id="3.40.50.720">
    <property type="entry name" value="NAD(P)-binding Rossmann-like Domain"/>
    <property type="match status" value="1"/>
</dbReference>
<sequence length="342" mass="37664">MTSTERRIKQGEWVLVTGANGYIASHVTDVLLEEGYNVRGTVRAEKPWLNKLFDDKYGKGRFETVLVPVLDAPGAYDEAVKGVAGIEHVAAVLNWSSDPEDVIPQTVAGSVNILKAAAKESSVKSVVITSSSSAALLPAPNKEEVIDENTYNDAAVQAAWAQSAPEQERPFVVYAASKTEGERESWKWYNENKPQFALNSVLPNMNIGTFLAPEIEGSTGAWMLNLLKGDDMALKMFPPQWHVNVRDCARIHVAALLDAKVESERLFAFAGTFNWTDVIGLLHKLRPENKKIPKAPENEGRDLSDIKPRKKAEQLLKDFFGGPGWTSLEDSLVMGLASGRWD</sequence>